<dbReference type="Pfam" id="PF15594">
    <property type="entry name" value="Imm50"/>
    <property type="match status" value="1"/>
</dbReference>
<name>A0A8J7PBT1_9BACT</name>
<organism evidence="1 2">
    <name type="scientific">Candidatus Obscuribacter phosphatis</name>
    <dbReference type="NCBI Taxonomy" id="1906157"/>
    <lineage>
        <taxon>Bacteria</taxon>
        <taxon>Bacillati</taxon>
        <taxon>Candidatus Melainabacteria</taxon>
        <taxon>Candidatus Obscuribacterales</taxon>
        <taxon>Candidatus Obscuribacteraceae</taxon>
        <taxon>Candidatus Obscuribacter</taxon>
    </lineage>
</organism>
<comment type="caution">
    <text evidence="1">The sequence shown here is derived from an EMBL/GenBank/DDBJ whole genome shotgun (WGS) entry which is preliminary data.</text>
</comment>
<dbReference type="InterPro" id="IPR028957">
    <property type="entry name" value="Imm50"/>
</dbReference>
<sequence>MNELPEHFDLLSGASEVEAELGYWPSFHDAEIIEICIRTQGISEIKVRPVKQEAPKRKTQDVIVVLQIAEIESLNLTGFYSQNIILELTITANRDGFHIDIDGTVGLSGQITAKQISVKLLAD</sequence>
<evidence type="ECO:0008006" key="3">
    <source>
        <dbReference type="Google" id="ProtNLM"/>
    </source>
</evidence>
<evidence type="ECO:0000313" key="1">
    <source>
        <dbReference type="EMBL" id="MBN8659018.1"/>
    </source>
</evidence>
<reference evidence="1" key="1">
    <citation type="submission" date="2021-02" db="EMBL/GenBank/DDBJ databases">
        <title>Genome-Resolved Metagenomics of a Microbial Community Performing Photosynthetic Biological Nutrient Removal.</title>
        <authorList>
            <person name="Mcdaniel E.A."/>
        </authorList>
    </citation>
    <scope>NUCLEOTIDE SEQUENCE</scope>
    <source>
        <strain evidence="1">UWPOB_OBS1</strain>
    </source>
</reference>
<protein>
    <recommendedName>
        <fullName evidence="3">Immunity protein 50</fullName>
    </recommendedName>
</protein>
<gene>
    <name evidence="1" type="ORF">J0M35_01545</name>
</gene>
<evidence type="ECO:0000313" key="2">
    <source>
        <dbReference type="Proteomes" id="UP000664277"/>
    </source>
</evidence>
<proteinExistence type="predicted"/>
<dbReference type="EMBL" id="JAFLCK010000001">
    <property type="protein sequence ID" value="MBN8659018.1"/>
    <property type="molecule type" value="Genomic_DNA"/>
</dbReference>
<dbReference type="Proteomes" id="UP000664277">
    <property type="component" value="Unassembled WGS sequence"/>
</dbReference>
<dbReference type="AlphaFoldDB" id="A0A8J7PBT1"/>
<accession>A0A8J7PBT1</accession>